<gene>
    <name evidence="2" type="ORF">XAT740_LOCUS12791</name>
</gene>
<comment type="caution">
    <text evidence="2">The sequence shown here is derived from an EMBL/GenBank/DDBJ whole genome shotgun (WGS) entry which is preliminary data.</text>
</comment>
<organism evidence="2 3">
    <name type="scientific">Adineta ricciae</name>
    <name type="common">Rotifer</name>
    <dbReference type="NCBI Taxonomy" id="249248"/>
    <lineage>
        <taxon>Eukaryota</taxon>
        <taxon>Metazoa</taxon>
        <taxon>Spiralia</taxon>
        <taxon>Gnathifera</taxon>
        <taxon>Rotifera</taxon>
        <taxon>Eurotatoria</taxon>
        <taxon>Bdelloidea</taxon>
        <taxon>Adinetida</taxon>
        <taxon>Adinetidae</taxon>
        <taxon>Adineta</taxon>
    </lineage>
</organism>
<protein>
    <submittedName>
        <fullName evidence="2">Uncharacterized protein</fullName>
    </submittedName>
</protein>
<dbReference type="AlphaFoldDB" id="A0A814G1H9"/>
<evidence type="ECO:0000313" key="3">
    <source>
        <dbReference type="Proteomes" id="UP000663828"/>
    </source>
</evidence>
<reference evidence="2" key="1">
    <citation type="submission" date="2021-02" db="EMBL/GenBank/DDBJ databases">
        <authorList>
            <person name="Nowell W R."/>
        </authorList>
    </citation>
    <scope>NUCLEOTIDE SEQUENCE</scope>
</reference>
<proteinExistence type="predicted"/>
<dbReference type="Proteomes" id="UP000663828">
    <property type="component" value="Unassembled WGS sequence"/>
</dbReference>
<evidence type="ECO:0000313" key="2">
    <source>
        <dbReference type="EMBL" id="CAF0992859.1"/>
    </source>
</evidence>
<name>A0A814G1H9_ADIRI</name>
<sequence>MIAFTVPILVVLLITSQCMDAYPSASSIGLKDNHRSLNFRLKRDFGYLQRHELANLYNDEIPEESLQYGYAFVPHQTRKRLIDF</sequence>
<keyword evidence="3" id="KW-1185">Reference proteome</keyword>
<dbReference type="EMBL" id="CAJNOR010000728">
    <property type="protein sequence ID" value="CAF0992859.1"/>
    <property type="molecule type" value="Genomic_DNA"/>
</dbReference>
<feature type="chain" id="PRO_5032928167" evidence="1">
    <location>
        <begin position="22"/>
        <end position="84"/>
    </location>
</feature>
<feature type="signal peptide" evidence="1">
    <location>
        <begin position="1"/>
        <end position="21"/>
    </location>
</feature>
<accession>A0A814G1H9</accession>
<keyword evidence="1" id="KW-0732">Signal</keyword>
<evidence type="ECO:0000256" key="1">
    <source>
        <dbReference type="SAM" id="SignalP"/>
    </source>
</evidence>